<dbReference type="Gene3D" id="1.10.720.30">
    <property type="entry name" value="SAP domain"/>
    <property type="match status" value="1"/>
</dbReference>
<sequence>MLLKEKGKKDAEPVSLGWDEAQAALAAGTHVAADDDGAASSGDAKPDYDAMKREDLDALAAERGVDVSKATTKADVIAALKAADAS</sequence>
<dbReference type="InterPro" id="IPR036361">
    <property type="entry name" value="SAP_dom_sf"/>
</dbReference>
<proteinExistence type="predicted"/>
<evidence type="ECO:0000256" key="1">
    <source>
        <dbReference type="SAM" id="MobiDB-lite"/>
    </source>
</evidence>
<organism evidence="2 3">
    <name type="scientific">Hansschlegelia zhihuaiae</name>
    <dbReference type="NCBI Taxonomy" id="405005"/>
    <lineage>
        <taxon>Bacteria</taxon>
        <taxon>Pseudomonadati</taxon>
        <taxon>Pseudomonadota</taxon>
        <taxon>Alphaproteobacteria</taxon>
        <taxon>Hyphomicrobiales</taxon>
        <taxon>Methylopilaceae</taxon>
        <taxon>Hansschlegelia</taxon>
    </lineage>
</organism>
<dbReference type="EMBL" id="RYFI01000031">
    <property type="protein sequence ID" value="RXF67691.1"/>
    <property type="molecule type" value="Genomic_DNA"/>
</dbReference>
<evidence type="ECO:0000313" key="3">
    <source>
        <dbReference type="Proteomes" id="UP000289708"/>
    </source>
</evidence>
<feature type="region of interest" description="Disordered" evidence="1">
    <location>
        <begin position="28"/>
        <end position="49"/>
    </location>
</feature>
<protein>
    <recommendedName>
        <fullName evidence="4">HeH/LEM domain-containing protein</fullName>
    </recommendedName>
</protein>
<reference evidence="2 3" key="1">
    <citation type="submission" date="2018-12" db="EMBL/GenBank/DDBJ databases">
        <title>bacterium Hansschlegelia zhihuaiae S113.</title>
        <authorList>
            <person name="He J."/>
        </authorList>
    </citation>
    <scope>NUCLEOTIDE SEQUENCE [LARGE SCALE GENOMIC DNA]</scope>
    <source>
        <strain evidence="2 3">S 113</strain>
    </source>
</reference>
<accession>A0A4Q0M433</accession>
<evidence type="ECO:0008006" key="4">
    <source>
        <dbReference type="Google" id="ProtNLM"/>
    </source>
</evidence>
<evidence type="ECO:0000313" key="2">
    <source>
        <dbReference type="EMBL" id="RXF67691.1"/>
    </source>
</evidence>
<dbReference type="RefSeq" id="WP_128779421.1">
    <property type="nucleotide sequence ID" value="NZ_RYFI01000031.1"/>
</dbReference>
<keyword evidence="3" id="KW-1185">Reference proteome</keyword>
<dbReference type="OrthoDB" id="8001874at2"/>
<gene>
    <name evidence="2" type="ORF">EK403_21040</name>
</gene>
<dbReference type="Proteomes" id="UP000289708">
    <property type="component" value="Unassembled WGS sequence"/>
</dbReference>
<comment type="caution">
    <text evidence="2">The sequence shown here is derived from an EMBL/GenBank/DDBJ whole genome shotgun (WGS) entry which is preliminary data.</text>
</comment>
<name>A0A4Q0M433_9HYPH</name>
<dbReference type="AlphaFoldDB" id="A0A4Q0M433"/>